<evidence type="ECO:0000256" key="6">
    <source>
        <dbReference type="ARBA" id="ARBA00035191"/>
    </source>
</evidence>
<dbReference type="Proteomes" id="UP000094801">
    <property type="component" value="Unassembled WGS sequence"/>
</dbReference>
<keyword evidence="3" id="KW-0689">Ribosomal protein</keyword>
<dbReference type="AlphaFoldDB" id="A0A1E4SVP8"/>
<comment type="subcellular location">
    <subcellularLocation>
        <location evidence="1">Mitochondrion</location>
    </subcellularLocation>
</comment>
<gene>
    <name evidence="7" type="ORF">CANARDRAFT_29947</name>
</gene>
<accession>A0A1E4SVP8</accession>
<dbReference type="EMBL" id="KV453863">
    <property type="protein sequence ID" value="ODV83502.1"/>
    <property type="molecule type" value="Genomic_DNA"/>
</dbReference>
<keyword evidence="5" id="KW-0687">Ribonucleoprotein</keyword>
<organism evidence="7 8">
    <name type="scientific">[Candida] arabinofermentans NRRL YB-2248</name>
    <dbReference type="NCBI Taxonomy" id="983967"/>
    <lineage>
        <taxon>Eukaryota</taxon>
        <taxon>Fungi</taxon>
        <taxon>Dikarya</taxon>
        <taxon>Ascomycota</taxon>
        <taxon>Saccharomycotina</taxon>
        <taxon>Pichiomycetes</taxon>
        <taxon>Pichiales</taxon>
        <taxon>Pichiaceae</taxon>
        <taxon>Ogataea</taxon>
        <taxon>Ogataea/Candida clade</taxon>
    </lineage>
</organism>
<keyword evidence="4" id="KW-0496">Mitochondrion</keyword>
<comment type="similarity">
    <text evidence="2">Belongs to the mitochondrion-specific ribosomal protein mL49 family.</text>
</comment>
<dbReference type="Pfam" id="PF05046">
    <property type="entry name" value="Img2"/>
    <property type="match status" value="1"/>
</dbReference>
<keyword evidence="8" id="KW-1185">Reference proteome</keyword>
<dbReference type="InterPro" id="IPR007740">
    <property type="entry name" value="Ribosomal_mL49"/>
</dbReference>
<dbReference type="GO" id="GO:0003735">
    <property type="term" value="F:structural constituent of ribosome"/>
    <property type="evidence" value="ECO:0007669"/>
    <property type="project" value="InterPro"/>
</dbReference>
<dbReference type="GO" id="GO:0005762">
    <property type="term" value="C:mitochondrial large ribosomal subunit"/>
    <property type="evidence" value="ECO:0007669"/>
    <property type="project" value="TreeGrafter"/>
</dbReference>
<reference evidence="8" key="1">
    <citation type="submission" date="2016-04" db="EMBL/GenBank/DDBJ databases">
        <title>Comparative genomics of biotechnologically important yeasts.</title>
        <authorList>
            <consortium name="DOE Joint Genome Institute"/>
            <person name="Riley R."/>
            <person name="Haridas S."/>
            <person name="Wolfe K.H."/>
            <person name="Lopes M.R."/>
            <person name="Hittinger C.T."/>
            <person name="Goker M."/>
            <person name="Salamov A."/>
            <person name="Wisecaver J."/>
            <person name="Long T.M."/>
            <person name="Aerts A.L."/>
            <person name="Barry K."/>
            <person name="Choi C."/>
            <person name="Clum A."/>
            <person name="Coughlan A.Y."/>
            <person name="Deshpande S."/>
            <person name="Douglass A.P."/>
            <person name="Hanson S.J."/>
            <person name="Klenk H.-P."/>
            <person name="Labutti K."/>
            <person name="Lapidus A."/>
            <person name="Lindquist E."/>
            <person name="Lipzen A."/>
            <person name="Meier-Kolthoff J.P."/>
            <person name="Ohm R.A."/>
            <person name="Otillar R.P."/>
            <person name="Pangilinan J."/>
            <person name="Peng Y."/>
            <person name="Rokas A."/>
            <person name="Rosa C.A."/>
            <person name="Scheuner C."/>
            <person name="Sibirny A.A."/>
            <person name="Slot J.C."/>
            <person name="Stielow J.B."/>
            <person name="Sun H."/>
            <person name="Kurtzman C.P."/>
            <person name="Blackwell M."/>
            <person name="Grigoriev I.V."/>
            <person name="Jeffries T.W."/>
        </authorList>
    </citation>
    <scope>NUCLEOTIDE SEQUENCE [LARGE SCALE GENOMIC DNA]</scope>
    <source>
        <strain evidence="8">NRRL YB-2248</strain>
    </source>
</reference>
<evidence type="ECO:0000313" key="7">
    <source>
        <dbReference type="EMBL" id="ODV83502.1"/>
    </source>
</evidence>
<protein>
    <recommendedName>
        <fullName evidence="6">Large ribosomal subunit protein mL49</fullName>
    </recommendedName>
</protein>
<proteinExistence type="inferred from homology"/>
<dbReference type="STRING" id="983967.A0A1E4SVP8"/>
<evidence type="ECO:0000256" key="2">
    <source>
        <dbReference type="ARBA" id="ARBA00005677"/>
    </source>
</evidence>
<dbReference type="GO" id="GO:0006412">
    <property type="term" value="P:translation"/>
    <property type="evidence" value="ECO:0007669"/>
    <property type="project" value="InterPro"/>
</dbReference>
<dbReference type="PANTHER" id="PTHR13477">
    <property type="entry name" value="MITOCHONDRIAL 39S RIBOSOMAL PROTEIN L49"/>
    <property type="match status" value="1"/>
</dbReference>
<name>A0A1E4SVP8_9ASCO</name>
<evidence type="ECO:0000313" key="8">
    <source>
        <dbReference type="Proteomes" id="UP000094801"/>
    </source>
</evidence>
<evidence type="ECO:0000256" key="4">
    <source>
        <dbReference type="ARBA" id="ARBA00023128"/>
    </source>
</evidence>
<evidence type="ECO:0000256" key="3">
    <source>
        <dbReference type="ARBA" id="ARBA00022980"/>
    </source>
</evidence>
<evidence type="ECO:0000256" key="5">
    <source>
        <dbReference type="ARBA" id="ARBA00023274"/>
    </source>
</evidence>
<evidence type="ECO:0000256" key="1">
    <source>
        <dbReference type="ARBA" id="ARBA00004173"/>
    </source>
</evidence>
<dbReference type="PANTHER" id="PTHR13477:SF0">
    <property type="entry name" value="LARGE RIBOSOMAL SUBUNIT PROTEIN ML49"/>
    <property type="match status" value="1"/>
</dbReference>
<sequence>MFGSSLRSQQRFLVRFQSTATETVNPKLATIFPKLSEISASDLNTNTVVDVYHIPRTSKGNLPVYKTIRSQAVYTDIKRVQGDLTKLRNDLQELLPEVKKSDFTCVLQSGSLRIKGDHGKVLREILSEKF</sequence>
<dbReference type="Gene3D" id="3.30.780.10">
    <property type="entry name" value="SUI1-like domain"/>
    <property type="match status" value="1"/>
</dbReference>
<dbReference type="OrthoDB" id="19439at2759"/>